<organism evidence="2 3">
    <name type="scientific">Anaplasma phagocytophilum</name>
    <name type="common">Ehrlichia phagocytophila</name>
    <dbReference type="NCBI Taxonomy" id="948"/>
    <lineage>
        <taxon>Bacteria</taxon>
        <taxon>Pseudomonadati</taxon>
        <taxon>Pseudomonadota</taxon>
        <taxon>Alphaproteobacteria</taxon>
        <taxon>Rickettsiales</taxon>
        <taxon>Anaplasmataceae</taxon>
        <taxon>Anaplasma</taxon>
        <taxon>phagocytophilum group</taxon>
    </lineage>
</organism>
<comment type="caution">
    <text evidence="2">The sequence shown here is derived from an EMBL/GenBank/DDBJ whole genome shotgun (WGS) entry which is preliminary data.</text>
</comment>
<proteinExistence type="predicted"/>
<evidence type="ECO:0000313" key="2">
    <source>
        <dbReference type="EMBL" id="SBO14936.1"/>
    </source>
</evidence>
<evidence type="ECO:0000256" key="1">
    <source>
        <dbReference type="SAM" id="MobiDB-lite"/>
    </source>
</evidence>
<reference evidence="3" key="1">
    <citation type="submission" date="2016-03" db="EMBL/GenBank/DDBJ databases">
        <authorList>
            <person name="Loux Valentin"/>
        </authorList>
    </citation>
    <scope>NUCLEOTIDE SEQUENCE [LARGE SCALE GENOMIC DNA]</scope>
    <source>
        <strain evidence="3">C1</strain>
    </source>
</reference>
<name>A0AA45ZI89_ANAPH</name>
<accession>A0AA45ZI89</accession>
<dbReference type="Proteomes" id="UP000078419">
    <property type="component" value="Unassembled WGS sequence"/>
</dbReference>
<sequence length="64" mass="6728">MVVISWKVREEADSGILLGVLETPSLRPVGELEVPGNRLGTTSCSAPEPSLRPSSGLGPGLEER</sequence>
<gene>
    <name evidence="2" type="ORF">ANAPC1_01313</name>
</gene>
<evidence type="ECO:0000313" key="3">
    <source>
        <dbReference type="Proteomes" id="UP000078419"/>
    </source>
</evidence>
<protein>
    <submittedName>
        <fullName evidence="2">Uncharacterized protein</fullName>
    </submittedName>
</protein>
<feature type="region of interest" description="Disordered" evidence="1">
    <location>
        <begin position="32"/>
        <end position="64"/>
    </location>
</feature>
<dbReference type="AlphaFoldDB" id="A0AA45ZI89"/>
<dbReference type="EMBL" id="FLLR01000109">
    <property type="protein sequence ID" value="SBO14936.1"/>
    <property type="molecule type" value="Genomic_DNA"/>
</dbReference>